<organism evidence="2 3">
    <name type="scientific">Grifola frondosa</name>
    <name type="common">Maitake</name>
    <name type="synonym">Polyporus frondosus</name>
    <dbReference type="NCBI Taxonomy" id="5627"/>
    <lineage>
        <taxon>Eukaryota</taxon>
        <taxon>Fungi</taxon>
        <taxon>Dikarya</taxon>
        <taxon>Basidiomycota</taxon>
        <taxon>Agaricomycotina</taxon>
        <taxon>Agaricomycetes</taxon>
        <taxon>Polyporales</taxon>
        <taxon>Grifolaceae</taxon>
        <taxon>Grifola</taxon>
    </lineage>
</organism>
<dbReference type="EMBL" id="LUGG01000003">
    <property type="protein sequence ID" value="OBZ76625.1"/>
    <property type="molecule type" value="Genomic_DNA"/>
</dbReference>
<proteinExistence type="predicted"/>
<comment type="caution">
    <text evidence="2">The sequence shown here is derived from an EMBL/GenBank/DDBJ whole genome shotgun (WGS) entry which is preliminary data.</text>
</comment>
<evidence type="ECO:0000313" key="3">
    <source>
        <dbReference type="Proteomes" id="UP000092993"/>
    </source>
</evidence>
<dbReference type="AlphaFoldDB" id="A0A1C7MI65"/>
<evidence type="ECO:0000313" key="2">
    <source>
        <dbReference type="EMBL" id="OBZ76625.1"/>
    </source>
</evidence>
<gene>
    <name evidence="2" type="ORF">A0H81_03265</name>
</gene>
<dbReference type="Proteomes" id="UP000092993">
    <property type="component" value="Unassembled WGS sequence"/>
</dbReference>
<protein>
    <submittedName>
        <fullName evidence="2">Uncharacterized protein</fullName>
    </submittedName>
</protein>
<keyword evidence="1" id="KW-0732">Signal</keyword>
<name>A0A1C7MI65_GRIFR</name>
<feature type="chain" id="PRO_5008889141" evidence="1">
    <location>
        <begin position="23"/>
        <end position="113"/>
    </location>
</feature>
<evidence type="ECO:0000256" key="1">
    <source>
        <dbReference type="SAM" id="SignalP"/>
    </source>
</evidence>
<keyword evidence="3" id="KW-1185">Reference proteome</keyword>
<feature type="signal peptide" evidence="1">
    <location>
        <begin position="1"/>
        <end position="22"/>
    </location>
</feature>
<reference evidence="2 3" key="1">
    <citation type="submission" date="2016-03" db="EMBL/GenBank/DDBJ databases">
        <title>Whole genome sequencing of Grifola frondosa 9006-11.</title>
        <authorList>
            <person name="Min B."/>
            <person name="Park H."/>
            <person name="Kim J.-G."/>
            <person name="Cho H."/>
            <person name="Oh Y.-L."/>
            <person name="Kong W.-S."/>
            <person name="Choi I.-G."/>
        </authorList>
    </citation>
    <scope>NUCLEOTIDE SEQUENCE [LARGE SCALE GENOMIC DNA]</scope>
    <source>
        <strain evidence="2 3">9006-11</strain>
    </source>
</reference>
<accession>A0A1C7MI65</accession>
<sequence length="113" mass="11605">MVHFFSLSTIAIILSATAGIHAQVTGGVLCADPNYAGACYNVASGGCLDISVLLPTNGVSSFLPLSGSTCTLYTDTKNCTGSYWSAGVALSDFSKFTYNGISLDNAAVSVFCQ</sequence>